<feature type="region of interest" description="Disordered" evidence="1">
    <location>
        <begin position="89"/>
        <end position="121"/>
    </location>
</feature>
<gene>
    <name evidence="2" type="ORF">MYCIT1_LOCUS37206</name>
</gene>
<sequence>MSTRVTDLYRAFRPSGSRSSSGTVSDRCYTVHRYKKLGNCGRPQSFISFSSFTFIGRPSIYILKQTMFAKLIIAVALATGVVSGPLSVRSKAARDDSAGPSSSDSYNSSYSAPSTSYAPSYGSTSYSGSSSTDSSYSGSSYNGASYSGSSYGSVYSPPSYGQSGYDMSFDNWGGYKSMDGFDNFYGSKDFSHQYYTPTYAKYDDSSYTCSSQSVHIVQQRLAVLQEMAKQIISEQICDCETQIIVFQQYYASLGGYAHDITRRSGRHVGYDKQIVSHYGSMYDSDGSLSTSDFGFNGSDVGSCYWVPSGSNWNDNTSYSSVGSAYQVSQVATYY</sequence>
<feature type="compositionally biased region" description="Low complexity" evidence="1">
    <location>
        <begin position="98"/>
        <end position="121"/>
    </location>
</feature>
<dbReference type="Proteomes" id="UP001295794">
    <property type="component" value="Unassembled WGS sequence"/>
</dbReference>
<evidence type="ECO:0000313" key="3">
    <source>
        <dbReference type="Proteomes" id="UP001295794"/>
    </source>
</evidence>
<evidence type="ECO:0000313" key="2">
    <source>
        <dbReference type="EMBL" id="CAK5284166.1"/>
    </source>
</evidence>
<reference evidence="2" key="1">
    <citation type="submission" date="2023-11" db="EMBL/GenBank/DDBJ databases">
        <authorList>
            <person name="De Vega J J."/>
            <person name="De Vega J J."/>
        </authorList>
    </citation>
    <scope>NUCLEOTIDE SEQUENCE</scope>
</reference>
<organism evidence="2 3">
    <name type="scientific">Mycena citricolor</name>
    <dbReference type="NCBI Taxonomy" id="2018698"/>
    <lineage>
        <taxon>Eukaryota</taxon>
        <taxon>Fungi</taxon>
        <taxon>Dikarya</taxon>
        <taxon>Basidiomycota</taxon>
        <taxon>Agaricomycotina</taxon>
        <taxon>Agaricomycetes</taxon>
        <taxon>Agaricomycetidae</taxon>
        <taxon>Agaricales</taxon>
        <taxon>Marasmiineae</taxon>
        <taxon>Mycenaceae</taxon>
        <taxon>Mycena</taxon>
    </lineage>
</organism>
<keyword evidence="3" id="KW-1185">Reference proteome</keyword>
<protein>
    <submittedName>
        <fullName evidence="2">Uncharacterized protein</fullName>
    </submittedName>
</protein>
<comment type="caution">
    <text evidence="2">The sequence shown here is derived from an EMBL/GenBank/DDBJ whole genome shotgun (WGS) entry which is preliminary data.</text>
</comment>
<name>A0AAD2HXR7_9AGAR</name>
<dbReference type="EMBL" id="CAVNYO010000478">
    <property type="protein sequence ID" value="CAK5284166.1"/>
    <property type="molecule type" value="Genomic_DNA"/>
</dbReference>
<dbReference type="AlphaFoldDB" id="A0AAD2HXR7"/>
<evidence type="ECO:0000256" key="1">
    <source>
        <dbReference type="SAM" id="MobiDB-lite"/>
    </source>
</evidence>
<proteinExistence type="predicted"/>
<accession>A0AAD2HXR7</accession>